<dbReference type="InterPro" id="IPR023867">
    <property type="entry name" value="Sulphatase_maturase_rSAM"/>
</dbReference>
<feature type="domain" description="Radical SAM core" evidence="7">
    <location>
        <begin position="24"/>
        <end position="138"/>
    </location>
</feature>
<reference evidence="8" key="2">
    <citation type="submission" date="2020-09" db="EMBL/GenBank/DDBJ databases">
        <authorList>
            <person name="Sun Q."/>
            <person name="Zhou Y."/>
        </authorList>
    </citation>
    <scope>NUCLEOTIDE SEQUENCE</scope>
    <source>
        <strain evidence="8">CGMCC 1.15958</strain>
    </source>
</reference>
<evidence type="ECO:0000313" key="8">
    <source>
        <dbReference type="EMBL" id="GGD64350.1"/>
    </source>
</evidence>
<keyword evidence="4" id="KW-0408">Iron</keyword>
<evidence type="ECO:0000256" key="2">
    <source>
        <dbReference type="ARBA" id="ARBA00022691"/>
    </source>
</evidence>
<sequence length="321" mass="36197">MLAETQTQLLNKLVETVNRRKITSIKLRLAGGEPLGQFKFWKGFIVEAKTILKDLGCKLIVSFITNLTILNEDILTFSKANDIRFGVSLDGLEQHNDTARKFRNGLGSFKVIDENLRKLIANNIPVSVNTVVGNHNLEGLPSLTHYLIALDVPFRYSIVKGEAVDAQLLEKYLSESYAIMQDAIQTGWAFSNRHQFCDLKPNELGFQTCTSGFSGGAIYVDGTLNYCHVHFGEANQPAFSIFDEDRDLVNMIEQGSHYEDMKSTDCSLCKYKAVCTSGCPVYRVNGKDPQCTIYHKFIPLIYELQARERLKLLQDYKMIAT</sequence>
<dbReference type="EMBL" id="BMKK01000006">
    <property type="protein sequence ID" value="GGD64350.1"/>
    <property type="molecule type" value="Genomic_DNA"/>
</dbReference>
<dbReference type="InterPro" id="IPR013785">
    <property type="entry name" value="Aldolase_TIM"/>
</dbReference>
<protein>
    <recommendedName>
        <fullName evidence="7">Radical SAM core domain-containing protein</fullName>
    </recommendedName>
</protein>
<dbReference type="AlphaFoldDB" id="A0A917DSE9"/>
<dbReference type="InterPro" id="IPR058240">
    <property type="entry name" value="rSAM_sf"/>
</dbReference>
<evidence type="ECO:0000256" key="5">
    <source>
        <dbReference type="ARBA" id="ARBA00023014"/>
    </source>
</evidence>
<accession>A0A917DSE9</accession>
<dbReference type="PANTHER" id="PTHR43273:SF3">
    <property type="entry name" value="ANAEROBIC SULFATASE-MATURATING ENZYME HOMOLOG ASLB-RELATED"/>
    <property type="match status" value="1"/>
</dbReference>
<keyword evidence="5" id="KW-0411">Iron-sulfur</keyword>
<dbReference type="Proteomes" id="UP000609064">
    <property type="component" value="Unassembled WGS sequence"/>
</dbReference>
<organism evidence="8 9">
    <name type="scientific">Emticicia aquatilis</name>
    <dbReference type="NCBI Taxonomy" id="1537369"/>
    <lineage>
        <taxon>Bacteria</taxon>
        <taxon>Pseudomonadati</taxon>
        <taxon>Bacteroidota</taxon>
        <taxon>Cytophagia</taxon>
        <taxon>Cytophagales</taxon>
        <taxon>Leadbetterellaceae</taxon>
        <taxon>Emticicia</taxon>
    </lineage>
</organism>
<keyword evidence="9" id="KW-1185">Reference proteome</keyword>
<keyword evidence="2" id="KW-0949">S-adenosyl-L-methionine</keyword>
<name>A0A917DSE9_9BACT</name>
<evidence type="ECO:0000313" key="9">
    <source>
        <dbReference type="Proteomes" id="UP000609064"/>
    </source>
</evidence>
<evidence type="ECO:0000256" key="6">
    <source>
        <dbReference type="ARBA" id="ARBA00023601"/>
    </source>
</evidence>
<dbReference type="PANTHER" id="PTHR43273">
    <property type="entry name" value="ANAEROBIC SULFATASE-MATURATING ENZYME HOMOLOG ASLB-RELATED"/>
    <property type="match status" value="1"/>
</dbReference>
<dbReference type="InterPro" id="IPR023885">
    <property type="entry name" value="4Fe4S-binding_SPASM_dom"/>
</dbReference>
<dbReference type="GO" id="GO:0016491">
    <property type="term" value="F:oxidoreductase activity"/>
    <property type="evidence" value="ECO:0007669"/>
    <property type="project" value="InterPro"/>
</dbReference>
<comment type="caution">
    <text evidence="8">The sequence shown here is derived from an EMBL/GenBank/DDBJ whole genome shotgun (WGS) entry which is preliminary data.</text>
</comment>
<dbReference type="InterPro" id="IPR007197">
    <property type="entry name" value="rSAM"/>
</dbReference>
<gene>
    <name evidence="8" type="ORF">GCM10011514_30390</name>
</gene>
<dbReference type="Gene3D" id="3.20.20.70">
    <property type="entry name" value="Aldolase class I"/>
    <property type="match status" value="1"/>
</dbReference>
<comment type="cofactor">
    <cofactor evidence="1">
        <name>[4Fe-4S] cluster</name>
        <dbReference type="ChEBI" id="CHEBI:49883"/>
    </cofactor>
</comment>
<dbReference type="SUPFAM" id="SSF102114">
    <property type="entry name" value="Radical SAM enzymes"/>
    <property type="match status" value="1"/>
</dbReference>
<dbReference type="CDD" id="cd01335">
    <property type="entry name" value="Radical_SAM"/>
    <property type="match status" value="1"/>
</dbReference>
<keyword evidence="3" id="KW-0479">Metal-binding</keyword>
<reference evidence="8" key="1">
    <citation type="journal article" date="2014" name="Int. J. Syst. Evol. Microbiol.">
        <title>Complete genome sequence of Corynebacterium casei LMG S-19264T (=DSM 44701T), isolated from a smear-ripened cheese.</title>
        <authorList>
            <consortium name="US DOE Joint Genome Institute (JGI-PGF)"/>
            <person name="Walter F."/>
            <person name="Albersmeier A."/>
            <person name="Kalinowski J."/>
            <person name="Ruckert C."/>
        </authorList>
    </citation>
    <scope>NUCLEOTIDE SEQUENCE</scope>
    <source>
        <strain evidence="8">CGMCC 1.15958</strain>
    </source>
</reference>
<evidence type="ECO:0000256" key="3">
    <source>
        <dbReference type="ARBA" id="ARBA00022723"/>
    </source>
</evidence>
<dbReference type="NCBIfam" id="TIGR04085">
    <property type="entry name" value="rSAM_more_4Fe4S"/>
    <property type="match status" value="1"/>
</dbReference>
<comment type="similarity">
    <text evidence="6">Belongs to the radical SAM superfamily. Anaerobic sulfatase-maturating enzyme family.</text>
</comment>
<dbReference type="Pfam" id="PF04055">
    <property type="entry name" value="Radical_SAM"/>
    <property type="match status" value="1"/>
</dbReference>
<dbReference type="GO" id="GO:0046872">
    <property type="term" value="F:metal ion binding"/>
    <property type="evidence" value="ECO:0007669"/>
    <property type="project" value="UniProtKB-KW"/>
</dbReference>
<proteinExistence type="inferred from homology"/>
<evidence type="ECO:0000256" key="1">
    <source>
        <dbReference type="ARBA" id="ARBA00001966"/>
    </source>
</evidence>
<evidence type="ECO:0000256" key="4">
    <source>
        <dbReference type="ARBA" id="ARBA00023004"/>
    </source>
</evidence>
<evidence type="ECO:0000259" key="7">
    <source>
        <dbReference type="Pfam" id="PF04055"/>
    </source>
</evidence>
<dbReference type="GO" id="GO:0051536">
    <property type="term" value="F:iron-sulfur cluster binding"/>
    <property type="evidence" value="ECO:0007669"/>
    <property type="project" value="UniProtKB-KW"/>
</dbReference>